<accession>A0ABN6UWL0</accession>
<dbReference type="InterPro" id="IPR007380">
    <property type="entry name" value="DUF438"/>
</dbReference>
<dbReference type="Pfam" id="PF13596">
    <property type="entry name" value="PAS_10"/>
    <property type="match status" value="1"/>
</dbReference>
<dbReference type="InterPro" id="IPR012312">
    <property type="entry name" value="Hemerythrin-like"/>
</dbReference>
<keyword evidence="4" id="KW-1185">Reference proteome</keyword>
<reference evidence="4" key="1">
    <citation type="journal article" date="2023" name="Int. J. Syst. Evol. Microbiol.">
        <title>Mesoterricola silvestris gen. nov., sp. nov., Mesoterricola sediminis sp. nov., Geothrix oryzae sp. nov., Geothrix edaphica sp. nov., Geothrix rubra sp. nov., and Geothrix limicola sp. nov., six novel members of Acidobacteriota isolated from soils.</title>
        <authorList>
            <person name="Itoh H."/>
            <person name="Sugisawa Y."/>
            <person name="Mise K."/>
            <person name="Xu Z."/>
            <person name="Kuniyasu M."/>
            <person name="Ushijima N."/>
            <person name="Kawano K."/>
            <person name="Kobayashi E."/>
            <person name="Shiratori Y."/>
            <person name="Masuda Y."/>
            <person name="Senoo K."/>
        </authorList>
    </citation>
    <scope>NUCLEOTIDE SEQUENCE [LARGE SCALE GENOMIC DNA]</scope>
    <source>
        <strain evidence="4">Red222</strain>
    </source>
</reference>
<dbReference type="InterPro" id="IPR035965">
    <property type="entry name" value="PAS-like_dom_sf"/>
</dbReference>
<organism evidence="3 4">
    <name type="scientific">Geothrix oryzae</name>
    <dbReference type="NCBI Taxonomy" id="2927975"/>
    <lineage>
        <taxon>Bacteria</taxon>
        <taxon>Pseudomonadati</taxon>
        <taxon>Acidobacteriota</taxon>
        <taxon>Holophagae</taxon>
        <taxon>Holophagales</taxon>
        <taxon>Holophagaceae</taxon>
        <taxon>Geothrix</taxon>
    </lineage>
</organism>
<evidence type="ECO:0000313" key="4">
    <source>
        <dbReference type="Proteomes" id="UP001242010"/>
    </source>
</evidence>
<protein>
    <recommendedName>
        <fullName evidence="5">DUF438 domain-containing protein</fullName>
    </recommendedName>
</protein>
<dbReference type="Pfam" id="PF01814">
    <property type="entry name" value="Hemerythrin"/>
    <property type="match status" value="1"/>
</dbReference>
<name>A0ABN6UWL0_9BACT</name>
<proteinExistence type="predicted"/>
<evidence type="ECO:0008006" key="5">
    <source>
        <dbReference type="Google" id="ProtNLM"/>
    </source>
</evidence>
<dbReference type="Proteomes" id="UP001242010">
    <property type="component" value="Chromosome"/>
</dbReference>
<dbReference type="PANTHER" id="PTHR39966">
    <property type="entry name" value="BLL2471 PROTEIN-RELATED"/>
    <property type="match status" value="1"/>
</dbReference>
<gene>
    <name evidence="3" type="ORF">GETHOR_11390</name>
</gene>
<dbReference type="SUPFAM" id="SSF55785">
    <property type="entry name" value="PYP-like sensor domain (PAS domain)"/>
    <property type="match status" value="1"/>
</dbReference>
<sequence length="416" mass="46377">MSELLNNREHRIATLKEIILHLHRGEAPEQVKARLAHMVGEVDATEIAAMEQSLMADGMSPEEVKSMCDLHAEVLQDAVAKPIAPREVPPGHPVDTFRRENRAVESALGSARERVAALESVADQAYPTTERLAVLGAFNALMDVDKHYQRKEHLVFSVLERHGNTGPSKVMWAKDDEVRDLLKGAIEVLREESLSGAELKILVPTVLRPALAALESMIYKEETILLPMCLGLFTEEEWGEVWRDSPRYGWCLVEPAAGYAPPVATLPEDPIRLPEASAVAFPSGSLSFQQLIGIFSSLPVDITFVDADDRVAFFSEGPDRVFARSRTILGREVKHCHPPKSVDVVERILNDFKAGRQTVAEFWIQMQGKFVHIRYFAVRDEAGAYLGTLEVTQDLTRLRALEGDRRLLEYDAPAQA</sequence>
<dbReference type="EMBL" id="AP027079">
    <property type="protein sequence ID" value="BDU69038.1"/>
    <property type="molecule type" value="Genomic_DNA"/>
</dbReference>
<feature type="domain" description="Hemerythrin-like" evidence="1">
    <location>
        <begin position="92"/>
        <end position="229"/>
    </location>
</feature>
<evidence type="ECO:0000259" key="1">
    <source>
        <dbReference type="Pfam" id="PF01814"/>
    </source>
</evidence>
<evidence type="ECO:0000313" key="3">
    <source>
        <dbReference type="EMBL" id="BDU69038.1"/>
    </source>
</evidence>
<dbReference type="Gene3D" id="1.20.120.520">
    <property type="entry name" value="nmb1532 protein domain like"/>
    <property type="match status" value="1"/>
</dbReference>
<dbReference type="RefSeq" id="WP_286355669.1">
    <property type="nucleotide sequence ID" value="NZ_AP027079.1"/>
</dbReference>
<dbReference type="Pfam" id="PF04282">
    <property type="entry name" value="DUF438"/>
    <property type="match status" value="1"/>
</dbReference>
<evidence type="ECO:0000259" key="2">
    <source>
        <dbReference type="Pfam" id="PF04282"/>
    </source>
</evidence>
<dbReference type="PANTHER" id="PTHR39966:SF3">
    <property type="entry name" value="DUF438 DOMAIN-CONTAINING PROTEIN"/>
    <property type="match status" value="1"/>
</dbReference>
<feature type="domain" description="DUF438" evidence="2">
    <location>
        <begin position="15"/>
        <end position="80"/>
    </location>
</feature>